<sequence>MFPYRRVISGFEKSPSYRSVRSPPPSGNLIFALEIFLVSLSIRGNSATTKIPHRIRHFEHGVSEEKMLPVTPAITFKEMHPMALDWHVAGGVVPTATDTANRSFFVLLFLGNEPCLSGGRGKPSRLQFLLQTREVLVKGGCCVVLFMDGCYVCASEAG</sequence>
<organism evidence="2">
    <name type="scientific">Coccidioides posadasii (strain RMSCC 757 / Silveira)</name>
    <name type="common">Valley fever fungus</name>
    <dbReference type="NCBI Taxonomy" id="443226"/>
    <lineage>
        <taxon>Eukaryota</taxon>
        <taxon>Fungi</taxon>
        <taxon>Dikarya</taxon>
        <taxon>Ascomycota</taxon>
        <taxon>Pezizomycotina</taxon>
        <taxon>Eurotiomycetes</taxon>
        <taxon>Eurotiomycetidae</taxon>
        <taxon>Onygenales</taxon>
        <taxon>Onygenaceae</taxon>
        <taxon>Coccidioides</taxon>
    </lineage>
</organism>
<name>E9D475_COCPS</name>
<dbReference type="HOGENOM" id="CLU_1669240_0_0_1"/>
<dbReference type="VEuPathDB" id="FungiDB:CPSG_04414"/>
<keyword evidence="2" id="KW-1185">Reference proteome</keyword>
<evidence type="ECO:0000313" key="1">
    <source>
        <dbReference type="EMBL" id="EFW18868.1"/>
    </source>
</evidence>
<protein>
    <submittedName>
        <fullName evidence="1">Predicted protein</fullName>
    </submittedName>
</protein>
<reference evidence="2" key="1">
    <citation type="journal article" date="2010" name="Genome Res.">
        <title>Population genomic sequencing of Coccidioides fungi reveals recent hybridization and transposon control.</title>
        <authorList>
            <person name="Neafsey D.E."/>
            <person name="Barker B.M."/>
            <person name="Sharpton T.J."/>
            <person name="Stajich J.E."/>
            <person name="Park D.J."/>
            <person name="Whiston E."/>
            <person name="Hung C.-Y."/>
            <person name="McMahan C."/>
            <person name="White J."/>
            <person name="Sykes S."/>
            <person name="Heiman D."/>
            <person name="Young S."/>
            <person name="Zeng Q."/>
            <person name="Abouelleil A."/>
            <person name="Aftuck L."/>
            <person name="Bessette D."/>
            <person name="Brown A."/>
            <person name="FitzGerald M."/>
            <person name="Lui A."/>
            <person name="Macdonald J.P."/>
            <person name="Priest M."/>
            <person name="Orbach M.J."/>
            <person name="Galgiani J.N."/>
            <person name="Kirkland T.N."/>
            <person name="Cole G.T."/>
            <person name="Birren B.W."/>
            <person name="Henn M.R."/>
            <person name="Taylor J.W."/>
            <person name="Rounsley S.D."/>
        </authorList>
    </citation>
    <scope>NUCLEOTIDE SEQUENCE [LARGE SCALE GENOMIC DNA]</scope>
    <source>
        <strain evidence="2">RMSCC 757 / Silveira</strain>
    </source>
</reference>
<reference evidence="2" key="2">
    <citation type="submission" date="2010-03" db="EMBL/GenBank/DDBJ databases">
        <title>The genome sequence of Coccidioides posadasii strain Silveira.</title>
        <authorList>
            <consortium name="The Broad Institute Genome Sequencing Center for Infectious Disease"/>
            <person name="Neafsey D."/>
            <person name="Orbach M."/>
            <person name="Henn M.R."/>
            <person name="Cole G.T."/>
            <person name="Galgiani J."/>
            <person name="Gardner M.J."/>
            <person name="Kirkland T.N."/>
            <person name="Taylor J.W."/>
            <person name="Young S.K."/>
            <person name="Zeng Q."/>
            <person name="Koehrsen M."/>
            <person name="Alvarado L."/>
            <person name="Berlin A."/>
            <person name="Borenstein D."/>
            <person name="Chapman S.B."/>
            <person name="Chen Z."/>
            <person name="Engels R."/>
            <person name="Freedman E."/>
            <person name="Gellesch M."/>
            <person name="Goldberg J."/>
            <person name="Griggs A."/>
            <person name="Gujja S."/>
            <person name="Heilman E."/>
            <person name="Heiman D."/>
            <person name="Howarth C."/>
            <person name="Jen D."/>
            <person name="Larson L."/>
            <person name="Mehta T."/>
            <person name="Neiman D."/>
            <person name="Park D."/>
            <person name="Pearson M."/>
            <person name="Richards J."/>
            <person name="Roberts A."/>
            <person name="Saif S."/>
            <person name="Shea T."/>
            <person name="Shenoy N."/>
            <person name="Sisk P."/>
            <person name="Stolte C."/>
            <person name="Sykes S."/>
            <person name="Walk T."/>
            <person name="White J."/>
            <person name="Yandava C."/>
            <person name="Haas B."/>
            <person name="Nusbaum C."/>
            <person name="Birren B."/>
        </authorList>
    </citation>
    <scope>NUCLEOTIDE SEQUENCE [LARGE SCALE GENOMIC DNA]</scope>
    <source>
        <strain evidence="2">RMSCC 757 / Silveira</strain>
    </source>
</reference>
<evidence type="ECO:0000313" key="2">
    <source>
        <dbReference type="Proteomes" id="UP000002497"/>
    </source>
</evidence>
<dbReference type="EMBL" id="GL636491">
    <property type="protein sequence ID" value="EFW18868.1"/>
    <property type="molecule type" value="Genomic_DNA"/>
</dbReference>
<gene>
    <name evidence="1" type="ORF">CPSG_04414</name>
</gene>
<proteinExistence type="predicted"/>
<dbReference type="Proteomes" id="UP000002497">
    <property type="component" value="Unassembled WGS sequence"/>
</dbReference>
<dbReference type="AlphaFoldDB" id="E9D475"/>
<accession>E9D475</accession>